<dbReference type="InterPro" id="IPR037523">
    <property type="entry name" value="VOC_core"/>
</dbReference>
<protein>
    <submittedName>
        <fullName evidence="2">VOC family protein</fullName>
    </submittedName>
</protein>
<name>A0ABW5P8U1_9BACL</name>
<evidence type="ECO:0000313" key="3">
    <source>
        <dbReference type="Proteomes" id="UP001597541"/>
    </source>
</evidence>
<evidence type="ECO:0000313" key="2">
    <source>
        <dbReference type="EMBL" id="MFD2611588.1"/>
    </source>
</evidence>
<dbReference type="SUPFAM" id="SSF54593">
    <property type="entry name" value="Glyoxalase/Bleomycin resistance protein/Dihydroxybiphenyl dioxygenase"/>
    <property type="match status" value="1"/>
</dbReference>
<dbReference type="EMBL" id="JBHUME010000004">
    <property type="protein sequence ID" value="MFD2611588.1"/>
    <property type="molecule type" value="Genomic_DNA"/>
</dbReference>
<gene>
    <name evidence="2" type="ORF">ACFSUF_04035</name>
</gene>
<feature type="domain" description="VOC" evidence="1">
    <location>
        <begin position="20"/>
        <end position="154"/>
    </location>
</feature>
<evidence type="ECO:0000259" key="1">
    <source>
        <dbReference type="PROSITE" id="PS51819"/>
    </source>
</evidence>
<reference evidence="3" key="1">
    <citation type="journal article" date="2019" name="Int. J. Syst. Evol. Microbiol.">
        <title>The Global Catalogue of Microorganisms (GCM) 10K type strain sequencing project: providing services to taxonomists for standard genome sequencing and annotation.</title>
        <authorList>
            <consortium name="The Broad Institute Genomics Platform"/>
            <consortium name="The Broad Institute Genome Sequencing Center for Infectious Disease"/>
            <person name="Wu L."/>
            <person name="Ma J."/>
        </authorList>
    </citation>
    <scope>NUCLEOTIDE SEQUENCE [LARGE SCALE GENOMIC DNA]</scope>
    <source>
        <strain evidence="3">KCTC 3950</strain>
    </source>
</reference>
<dbReference type="Proteomes" id="UP001597541">
    <property type="component" value="Unassembled WGS sequence"/>
</dbReference>
<sequence length="154" mass="17454">MSKNQMEEIKGEKKQQDITGMTCIYVPVSDVYESVKWYQKNLGCQPSNIHPVEPGMEICILRFFDENGKHQDAAKGSIPALFLIGSGAEGGRLGFTWPNGDRHAVGCFVTPRIQELFERFKENGVNIVGEIRQTCGPNLRFYDPDGNMWEIWQP</sequence>
<accession>A0ABW5P8U1</accession>
<dbReference type="InterPro" id="IPR029068">
    <property type="entry name" value="Glyas_Bleomycin-R_OHBP_Dase"/>
</dbReference>
<proteinExistence type="predicted"/>
<dbReference type="Gene3D" id="3.10.180.10">
    <property type="entry name" value="2,3-Dihydroxybiphenyl 1,2-Dioxygenase, domain 1"/>
    <property type="match status" value="1"/>
</dbReference>
<organism evidence="2 3">
    <name type="scientific">Paenibacillus gansuensis</name>
    <dbReference type="NCBI Taxonomy" id="306542"/>
    <lineage>
        <taxon>Bacteria</taxon>
        <taxon>Bacillati</taxon>
        <taxon>Bacillota</taxon>
        <taxon>Bacilli</taxon>
        <taxon>Bacillales</taxon>
        <taxon>Paenibacillaceae</taxon>
        <taxon>Paenibacillus</taxon>
    </lineage>
</organism>
<dbReference type="PROSITE" id="PS51819">
    <property type="entry name" value="VOC"/>
    <property type="match status" value="1"/>
</dbReference>
<comment type="caution">
    <text evidence="2">The sequence shown here is derived from an EMBL/GenBank/DDBJ whole genome shotgun (WGS) entry which is preliminary data.</text>
</comment>
<dbReference type="Pfam" id="PF00903">
    <property type="entry name" value="Glyoxalase"/>
    <property type="match status" value="1"/>
</dbReference>
<keyword evidence="3" id="KW-1185">Reference proteome</keyword>
<dbReference type="InterPro" id="IPR004360">
    <property type="entry name" value="Glyas_Fos-R_dOase_dom"/>
</dbReference>
<dbReference type="RefSeq" id="WP_377600401.1">
    <property type="nucleotide sequence ID" value="NZ_JBHUME010000004.1"/>
</dbReference>
<dbReference type="CDD" id="cd06587">
    <property type="entry name" value="VOC"/>
    <property type="match status" value="1"/>
</dbReference>